<dbReference type="RefSeq" id="WP_009574502.1">
    <property type="nucleotide sequence ID" value="NZ_AEIG01000005.1"/>
</dbReference>
<gene>
    <name evidence="1" type="ORF">IMCC3088_1988</name>
</gene>
<dbReference type="Proteomes" id="UP000005615">
    <property type="component" value="Unassembled WGS sequence"/>
</dbReference>
<comment type="caution">
    <text evidence="1">The sequence shown here is derived from an EMBL/GenBank/DDBJ whole genome shotgun (WGS) entry which is preliminary data.</text>
</comment>
<evidence type="ECO:0000313" key="1">
    <source>
        <dbReference type="EMBL" id="EGG30799.1"/>
    </source>
</evidence>
<dbReference type="EMBL" id="AEIG01000005">
    <property type="protein sequence ID" value="EGG30799.1"/>
    <property type="molecule type" value="Genomic_DNA"/>
</dbReference>
<name>F3KYN5_9GAMM</name>
<proteinExistence type="predicted"/>
<sequence length="171" mass="19069">MSTIFLVGADSHLGREVRHLLPQGPELITDSSAFGLSDALQRGYLLDQMRRFGPFDIVLFCLDVNAQREVNYAVDIIPDVLSKPWLVLSVLQELYPQARGADWVVATATWQSDSWSSLVEHGHEQDSVVAILDTAVRRFRTATNANASSRLHESEGLDATLKLIRTLVRQP</sequence>
<organism evidence="1 2">
    <name type="scientific">Aequoribacter fuscus</name>
    <dbReference type="NCBI Taxonomy" id="2518989"/>
    <lineage>
        <taxon>Bacteria</taxon>
        <taxon>Pseudomonadati</taxon>
        <taxon>Pseudomonadota</taxon>
        <taxon>Gammaproteobacteria</taxon>
        <taxon>Cellvibrionales</taxon>
        <taxon>Halieaceae</taxon>
        <taxon>Aequoribacter</taxon>
    </lineage>
</organism>
<accession>F3KYN5</accession>
<dbReference type="AlphaFoldDB" id="F3KYN5"/>
<reference evidence="1 2" key="1">
    <citation type="journal article" date="2011" name="J. Bacteriol.">
        <title>Genome sequence of strain IMCC3088, a proteorhodopsin-containing marine bacterium belonging to the OM60/NOR5 clade.</title>
        <authorList>
            <person name="Jang Y."/>
            <person name="Oh H.M."/>
            <person name="Kang I."/>
            <person name="Lee K."/>
            <person name="Yang S.J."/>
            <person name="Cho J.C."/>
        </authorList>
    </citation>
    <scope>NUCLEOTIDE SEQUENCE [LARGE SCALE GENOMIC DNA]</scope>
    <source>
        <strain evidence="1 2">IMCC3088</strain>
    </source>
</reference>
<dbReference type="STRING" id="2518989.IMCC3088_1988"/>
<protein>
    <submittedName>
        <fullName evidence="1">Uncharacterized protein</fullName>
    </submittedName>
</protein>
<evidence type="ECO:0000313" key="2">
    <source>
        <dbReference type="Proteomes" id="UP000005615"/>
    </source>
</evidence>
<keyword evidence="2" id="KW-1185">Reference proteome</keyword>